<reference evidence="3 4" key="1">
    <citation type="submission" date="2019-08" db="EMBL/GenBank/DDBJ databases">
        <title>Archaea genome.</title>
        <authorList>
            <person name="Kajale S."/>
            <person name="Shouche Y."/>
            <person name="Deshpande N."/>
            <person name="Sharma A."/>
        </authorList>
    </citation>
    <scope>NUCLEOTIDE SEQUENCE [LARGE SCALE GENOMIC DNA]</scope>
    <source>
        <strain evidence="3 4">ESP3B_9</strain>
    </source>
</reference>
<comment type="subcellular location">
    <subcellularLocation>
        <location evidence="1">Cell membrane</location>
        <topology evidence="1">Multi-pass membrane protein</topology>
    </subcellularLocation>
</comment>
<comment type="similarity">
    <text evidence="1">Belongs to the BioY family.</text>
</comment>
<feature type="transmembrane region" description="Helical" evidence="2">
    <location>
        <begin position="128"/>
        <end position="150"/>
    </location>
</feature>
<keyword evidence="1" id="KW-0813">Transport</keyword>
<dbReference type="Gene3D" id="1.10.1760.20">
    <property type="match status" value="1"/>
</dbReference>
<dbReference type="Pfam" id="PF02632">
    <property type="entry name" value="BioY"/>
    <property type="match status" value="1"/>
</dbReference>
<dbReference type="AlphaFoldDB" id="A0A5D5AMM5"/>
<dbReference type="PANTHER" id="PTHR34295">
    <property type="entry name" value="BIOTIN TRANSPORTER BIOY"/>
    <property type="match status" value="1"/>
</dbReference>
<keyword evidence="2" id="KW-0812">Transmembrane</keyword>
<dbReference type="PANTHER" id="PTHR34295:SF1">
    <property type="entry name" value="BIOTIN TRANSPORTER BIOY"/>
    <property type="match status" value="1"/>
</dbReference>
<evidence type="ECO:0000313" key="4">
    <source>
        <dbReference type="Proteomes" id="UP000324104"/>
    </source>
</evidence>
<name>A0A5D5AMM5_9EURY</name>
<dbReference type="GO" id="GO:0015225">
    <property type="term" value="F:biotin transmembrane transporter activity"/>
    <property type="evidence" value="ECO:0007669"/>
    <property type="project" value="UniProtKB-UniRule"/>
</dbReference>
<protein>
    <submittedName>
        <fullName evidence="3">Biotin transporter BioY</fullName>
    </submittedName>
</protein>
<accession>A0A5D5AMM5</accession>
<evidence type="ECO:0000313" key="3">
    <source>
        <dbReference type="EMBL" id="TYT62344.1"/>
    </source>
</evidence>
<sequence length="194" mass="20206">METHRESVDPVADDVIKSFARAAVLAALLGATAFVSIPIPFSPVPVTLQTLFVFLAGLYLGPVWGTVSILLYLAAGAIGLPVFSGMTGGLGVLVGETGGYLWAYAIAAGVVGLIVHRGRELRDPAEEPLPILVGSLVVATLLIYAIGTGYMAWLLELELGEAIAVGVLPFIPGGVFKLVAAIAIVKSKRITQIR</sequence>
<evidence type="ECO:0000256" key="1">
    <source>
        <dbReference type="PIRNR" id="PIRNR016661"/>
    </source>
</evidence>
<feature type="transmembrane region" description="Helical" evidence="2">
    <location>
        <begin position="20"/>
        <end position="39"/>
    </location>
</feature>
<dbReference type="GO" id="GO:0005886">
    <property type="term" value="C:plasma membrane"/>
    <property type="evidence" value="ECO:0007669"/>
    <property type="project" value="UniProtKB-SubCell"/>
</dbReference>
<feature type="transmembrane region" description="Helical" evidence="2">
    <location>
        <begin position="99"/>
        <end position="116"/>
    </location>
</feature>
<comment type="caution">
    <text evidence="3">The sequence shown here is derived from an EMBL/GenBank/DDBJ whole genome shotgun (WGS) entry which is preliminary data.</text>
</comment>
<dbReference type="RefSeq" id="WP_149081164.1">
    <property type="nucleotide sequence ID" value="NZ_VTAW01000009.1"/>
</dbReference>
<proteinExistence type="inferred from homology"/>
<keyword evidence="4" id="KW-1185">Reference proteome</keyword>
<keyword evidence="1 2" id="KW-0472">Membrane</keyword>
<feature type="transmembrane region" description="Helical" evidence="2">
    <location>
        <begin position="162"/>
        <end position="185"/>
    </location>
</feature>
<keyword evidence="1" id="KW-1003">Cell membrane</keyword>
<evidence type="ECO:0000256" key="2">
    <source>
        <dbReference type="SAM" id="Phobius"/>
    </source>
</evidence>
<dbReference type="Proteomes" id="UP000324104">
    <property type="component" value="Unassembled WGS sequence"/>
</dbReference>
<gene>
    <name evidence="3" type="ORF">FYC77_08995</name>
</gene>
<organism evidence="3 4">
    <name type="scientific">Natrialba swarupiae</name>
    <dbReference type="NCBI Taxonomy" id="2448032"/>
    <lineage>
        <taxon>Archaea</taxon>
        <taxon>Methanobacteriati</taxon>
        <taxon>Methanobacteriota</taxon>
        <taxon>Stenosarchaea group</taxon>
        <taxon>Halobacteria</taxon>
        <taxon>Halobacteriales</taxon>
        <taxon>Natrialbaceae</taxon>
        <taxon>Natrialba</taxon>
    </lineage>
</organism>
<keyword evidence="2" id="KW-1133">Transmembrane helix</keyword>
<dbReference type="PIRSF" id="PIRSF016661">
    <property type="entry name" value="BioY"/>
    <property type="match status" value="1"/>
</dbReference>
<feature type="transmembrane region" description="Helical" evidence="2">
    <location>
        <begin position="51"/>
        <end position="79"/>
    </location>
</feature>
<dbReference type="InterPro" id="IPR003784">
    <property type="entry name" value="BioY"/>
</dbReference>
<dbReference type="EMBL" id="VTAW01000009">
    <property type="protein sequence ID" value="TYT62344.1"/>
    <property type="molecule type" value="Genomic_DNA"/>
</dbReference>